<feature type="region of interest" description="Disordered" evidence="1">
    <location>
        <begin position="1"/>
        <end position="28"/>
    </location>
</feature>
<evidence type="ECO:0000256" key="1">
    <source>
        <dbReference type="SAM" id="MobiDB-lite"/>
    </source>
</evidence>
<evidence type="ECO:0000313" key="2">
    <source>
        <dbReference type="EMBL" id="MWG36182.1"/>
    </source>
</evidence>
<sequence length="53" mass="5270">MPVALAGPYRSPTGPGRPSDHLPDGSSVTTAADCTAADCTATVGADGRITVRQ</sequence>
<comment type="caution">
    <text evidence="2">The sequence shown here is derived from an EMBL/GenBank/DDBJ whole genome shotgun (WGS) entry which is preliminary data.</text>
</comment>
<protein>
    <submittedName>
        <fullName evidence="2">Uncharacterized protein</fullName>
    </submittedName>
</protein>
<dbReference type="EMBL" id="WSZK01000030">
    <property type="protein sequence ID" value="MWG36182.1"/>
    <property type="molecule type" value="Genomic_DNA"/>
</dbReference>
<evidence type="ECO:0000313" key="3">
    <source>
        <dbReference type="Proteomes" id="UP000451471"/>
    </source>
</evidence>
<gene>
    <name evidence="2" type="ORF">GQS65_17105</name>
</gene>
<reference evidence="2 3" key="1">
    <citation type="submission" date="2019-12" db="EMBL/GenBank/DDBJ databases">
        <title>Halocatena pleomorpha gen. nov. sp. nov., an extremely halophilic archaeon of family Halobacteriaceae isolated from saltpan soil.</title>
        <authorList>
            <person name="Pal Y."/>
            <person name="Verma A."/>
            <person name="Krishnamurthi S."/>
            <person name="Kumar P."/>
        </authorList>
    </citation>
    <scope>NUCLEOTIDE SEQUENCE [LARGE SCALE GENOMIC DNA]</scope>
    <source>
        <strain evidence="2 3">JCM 16495</strain>
    </source>
</reference>
<proteinExistence type="predicted"/>
<dbReference type="AlphaFoldDB" id="A0A6B0GMT8"/>
<name>A0A6B0GMT8_9EURY</name>
<organism evidence="2 3">
    <name type="scientific">Halomarina oriensis</name>
    <dbReference type="NCBI Taxonomy" id="671145"/>
    <lineage>
        <taxon>Archaea</taxon>
        <taxon>Methanobacteriati</taxon>
        <taxon>Methanobacteriota</taxon>
        <taxon>Stenosarchaea group</taxon>
        <taxon>Halobacteria</taxon>
        <taxon>Halobacteriales</taxon>
        <taxon>Natronomonadaceae</taxon>
        <taxon>Halomarina</taxon>
    </lineage>
</organism>
<dbReference type="Proteomes" id="UP000451471">
    <property type="component" value="Unassembled WGS sequence"/>
</dbReference>
<accession>A0A6B0GMT8</accession>
<dbReference type="RefSeq" id="WP_158205834.1">
    <property type="nucleotide sequence ID" value="NZ_WSZK01000030.1"/>
</dbReference>
<keyword evidence="3" id="KW-1185">Reference proteome</keyword>